<name>A0A183HRS2_9BILA</name>
<feature type="chain" id="PRO_5044552610" evidence="1">
    <location>
        <begin position="21"/>
        <end position="116"/>
    </location>
</feature>
<evidence type="ECO:0000256" key="1">
    <source>
        <dbReference type="SAM" id="SignalP"/>
    </source>
</evidence>
<dbReference type="Proteomes" id="UP000267606">
    <property type="component" value="Unassembled WGS sequence"/>
</dbReference>
<keyword evidence="1" id="KW-0732">Signal</keyword>
<gene>
    <name evidence="2" type="ORF">OFLC_LOCUS10184</name>
</gene>
<organism evidence="4">
    <name type="scientific">Onchocerca flexuosa</name>
    <dbReference type="NCBI Taxonomy" id="387005"/>
    <lineage>
        <taxon>Eukaryota</taxon>
        <taxon>Metazoa</taxon>
        <taxon>Ecdysozoa</taxon>
        <taxon>Nematoda</taxon>
        <taxon>Chromadorea</taxon>
        <taxon>Rhabditida</taxon>
        <taxon>Spirurina</taxon>
        <taxon>Spiruromorpha</taxon>
        <taxon>Filarioidea</taxon>
        <taxon>Onchocercidae</taxon>
        <taxon>Onchocerca</taxon>
    </lineage>
</organism>
<sequence>MRGILQILLLLLLQMLNVQSLTYMFRRTNILKRAEYWENNTGPCENDHVYFDKTNITTALIADGLDSQQIVLPNNGILFFGEKMELGKLGDWQCKKKQNEESEIFCHKILLFKTEN</sequence>
<evidence type="ECO:0000313" key="4">
    <source>
        <dbReference type="WBParaSite" id="OFLC_0001018301-mRNA-1"/>
    </source>
</evidence>
<evidence type="ECO:0000313" key="2">
    <source>
        <dbReference type="EMBL" id="VDO66504.1"/>
    </source>
</evidence>
<accession>A0A183HRS2</accession>
<dbReference type="AlphaFoldDB" id="A0A183HRS2"/>
<keyword evidence="3" id="KW-1185">Reference proteome</keyword>
<dbReference type="EMBL" id="UZAJ01013308">
    <property type="protein sequence ID" value="VDO66504.1"/>
    <property type="molecule type" value="Genomic_DNA"/>
</dbReference>
<evidence type="ECO:0000313" key="3">
    <source>
        <dbReference type="Proteomes" id="UP000267606"/>
    </source>
</evidence>
<protein>
    <submittedName>
        <fullName evidence="4">Protein amnionless</fullName>
    </submittedName>
</protein>
<dbReference type="WBParaSite" id="OFLC_0001018301-mRNA-1">
    <property type="protein sequence ID" value="OFLC_0001018301-mRNA-1"/>
    <property type="gene ID" value="OFLC_0001018301"/>
</dbReference>
<dbReference type="STRING" id="387005.A0A183HRS2"/>
<reference evidence="4" key="1">
    <citation type="submission" date="2016-06" db="UniProtKB">
        <authorList>
            <consortium name="WormBaseParasite"/>
        </authorList>
    </citation>
    <scope>IDENTIFICATION</scope>
</reference>
<proteinExistence type="predicted"/>
<feature type="signal peptide" evidence="1">
    <location>
        <begin position="1"/>
        <end position="20"/>
    </location>
</feature>
<reference evidence="2 3" key="2">
    <citation type="submission" date="2018-11" db="EMBL/GenBank/DDBJ databases">
        <authorList>
            <consortium name="Pathogen Informatics"/>
        </authorList>
    </citation>
    <scope>NUCLEOTIDE SEQUENCE [LARGE SCALE GENOMIC DNA]</scope>
</reference>